<accession>A0ABV0IJN0</accession>
<evidence type="ECO:0000256" key="1">
    <source>
        <dbReference type="ARBA" id="ARBA00004651"/>
    </source>
</evidence>
<evidence type="ECO:0000259" key="9">
    <source>
        <dbReference type="Pfam" id="PF13231"/>
    </source>
</evidence>
<protein>
    <recommendedName>
        <fullName evidence="9">Glycosyltransferase RgtA/B/C/D-like domain-containing protein</fullName>
    </recommendedName>
</protein>
<dbReference type="InterPro" id="IPR038731">
    <property type="entry name" value="RgtA/B/C-like"/>
</dbReference>
<dbReference type="EMBL" id="JBDXMX010000005">
    <property type="protein sequence ID" value="MEO9248368.1"/>
    <property type="molecule type" value="Genomic_DNA"/>
</dbReference>
<keyword evidence="3" id="KW-0328">Glycosyltransferase</keyword>
<evidence type="ECO:0000256" key="5">
    <source>
        <dbReference type="ARBA" id="ARBA00022692"/>
    </source>
</evidence>
<feature type="transmembrane region" description="Helical" evidence="8">
    <location>
        <begin position="31"/>
        <end position="48"/>
    </location>
</feature>
<keyword evidence="6 8" id="KW-1133">Transmembrane helix</keyword>
<evidence type="ECO:0000256" key="8">
    <source>
        <dbReference type="SAM" id="Phobius"/>
    </source>
</evidence>
<gene>
    <name evidence="10" type="ORF">ABDK96_11810</name>
</gene>
<keyword evidence="7 8" id="KW-0472">Membrane</keyword>
<feature type="domain" description="Glycosyltransferase RgtA/B/C/D-like" evidence="9">
    <location>
        <begin position="106"/>
        <end position="237"/>
    </location>
</feature>
<feature type="transmembrane region" description="Helical" evidence="8">
    <location>
        <begin position="263"/>
        <end position="286"/>
    </location>
</feature>
<dbReference type="InterPro" id="IPR050297">
    <property type="entry name" value="LipidA_mod_glycosyltrf_83"/>
</dbReference>
<keyword evidence="5 8" id="KW-0812">Transmembrane</keyword>
<evidence type="ECO:0000256" key="2">
    <source>
        <dbReference type="ARBA" id="ARBA00022475"/>
    </source>
</evidence>
<comment type="caution">
    <text evidence="10">The sequence shown here is derived from an EMBL/GenBank/DDBJ whole genome shotgun (WGS) entry which is preliminary data.</text>
</comment>
<feature type="transmembrane region" description="Helical" evidence="8">
    <location>
        <begin position="104"/>
        <end position="122"/>
    </location>
</feature>
<keyword evidence="2" id="KW-1003">Cell membrane</keyword>
<feature type="transmembrane region" description="Helical" evidence="8">
    <location>
        <begin position="293"/>
        <end position="311"/>
    </location>
</feature>
<feature type="transmembrane region" description="Helical" evidence="8">
    <location>
        <begin position="347"/>
        <end position="365"/>
    </location>
</feature>
<feature type="transmembrane region" description="Helical" evidence="8">
    <location>
        <begin position="195"/>
        <end position="212"/>
    </location>
</feature>
<evidence type="ECO:0000256" key="4">
    <source>
        <dbReference type="ARBA" id="ARBA00022679"/>
    </source>
</evidence>
<dbReference type="PANTHER" id="PTHR33908:SF11">
    <property type="entry name" value="MEMBRANE PROTEIN"/>
    <property type="match status" value="1"/>
</dbReference>
<evidence type="ECO:0000313" key="11">
    <source>
        <dbReference type="Proteomes" id="UP001484097"/>
    </source>
</evidence>
<evidence type="ECO:0000256" key="6">
    <source>
        <dbReference type="ARBA" id="ARBA00022989"/>
    </source>
</evidence>
<feature type="transmembrane region" description="Helical" evidence="8">
    <location>
        <begin position="134"/>
        <end position="152"/>
    </location>
</feature>
<reference evidence="10 11" key="1">
    <citation type="submission" date="2024-05" db="EMBL/GenBank/DDBJ databases">
        <authorList>
            <person name="Yi C."/>
        </authorList>
    </citation>
    <scope>NUCLEOTIDE SEQUENCE [LARGE SCALE GENOMIC DNA]</scope>
    <source>
        <strain evidence="10 11">XS13</strain>
    </source>
</reference>
<comment type="subcellular location">
    <subcellularLocation>
        <location evidence="1">Cell membrane</location>
        <topology evidence="1">Multi-pass membrane protein</topology>
    </subcellularLocation>
</comment>
<evidence type="ECO:0000256" key="3">
    <source>
        <dbReference type="ARBA" id="ARBA00022676"/>
    </source>
</evidence>
<dbReference type="Pfam" id="PF13231">
    <property type="entry name" value="PMT_2"/>
    <property type="match status" value="1"/>
</dbReference>
<keyword evidence="4" id="KW-0808">Transferase</keyword>
<organism evidence="10 11">
    <name type="scientific">Citricoccus nitrophenolicus</name>
    <dbReference type="NCBI Taxonomy" id="863575"/>
    <lineage>
        <taxon>Bacteria</taxon>
        <taxon>Bacillati</taxon>
        <taxon>Actinomycetota</taxon>
        <taxon>Actinomycetes</taxon>
        <taxon>Micrococcales</taxon>
        <taxon>Micrococcaceae</taxon>
        <taxon>Citricoccus</taxon>
    </lineage>
</organism>
<proteinExistence type="predicted"/>
<dbReference type="RefSeq" id="WP_347920989.1">
    <property type="nucleotide sequence ID" value="NZ_JBDXMX010000005.1"/>
</dbReference>
<dbReference type="PANTHER" id="PTHR33908">
    <property type="entry name" value="MANNOSYLTRANSFERASE YKCB-RELATED"/>
    <property type="match status" value="1"/>
</dbReference>
<feature type="transmembrane region" description="Helical" evidence="8">
    <location>
        <begin position="219"/>
        <end position="237"/>
    </location>
</feature>
<evidence type="ECO:0000313" key="10">
    <source>
        <dbReference type="EMBL" id="MEO9248368.1"/>
    </source>
</evidence>
<evidence type="ECO:0000256" key="7">
    <source>
        <dbReference type="ARBA" id="ARBA00023136"/>
    </source>
</evidence>
<sequence>MSTMTLTRPEATQVDLAERSPRRRLRLKRHWVLLGIVVAYVAILAIRLRNTAFIDEALYINAGHSYLAHWFDGQPLGDAGAFFSGLPTLYPVLAALLDSMGGLYLVRVFSLTCILSAAFLMYSTARHLWGQRGGLLTAATFLLSGPVVYMGWLGTFDALVIAMLALGLWVGLTRSGIPSAVLLAAVLTLAALTKYTAGVFIPVVLAATLVFGTRGMLRAGIATGAVVASLATVWMFWGADIGRDLAFTTTERQALSPTGTGELLGLLTDHLGLLILLAALALFLMFRERGWRLPVLGLGLVLASMMLPIGQMILGEAVSFEKHLAYSVLMLSLPIGWSLARVSRYPLMVTPVVLTIMIMALFPLVRADSMYRWPNVAGVVEAISSDPQPGLYISSATDSIDYHTRAIPDVSWETTFELYYGGEDAVLDAVKNERYQSVILRTSSVGNAEQDGLQAVFLEALDSSPSYSLSFEPFPASPHNPDDRWLIYSRH</sequence>
<feature type="transmembrane region" description="Helical" evidence="8">
    <location>
        <begin position="79"/>
        <end position="97"/>
    </location>
</feature>
<dbReference type="Proteomes" id="UP001484097">
    <property type="component" value="Unassembled WGS sequence"/>
</dbReference>
<name>A0ABV0IJN0_9MICC</name>
<feature type="transmembrane region" description="Helical" evidence="8">
    <location>
        <begin position="159"/>
        <end position="189"/>
    </location>
</feature>
<keyword evidence="11" id="KW-1185">Reference proteome</keyword>